<dbReference type="Proteomes" id="UP001629744">
    <property type="component" value="Unassembled WGS sequence"/>
</dbReference>
<keyword evidence="3" id="KW-1185">Reference proteome</keyword>
<proteinExistence type="predicted"/>
<gene>
    <name evidence="2" type="ORF">ABEU19_002038</name>
</gene>
<keyword evidence="1" id="KW-1133">Transmembrane helix</keyword>
<accession>A0ABW9FTM4</accession>
<comment type="caution">
    <text evidence="2">The sequence shown here is derived from an EMBL/GenBank/DDBJ whole genome shotgun (WGS) entry which is preliminary data.</text>
</comment>
<evidence type="ECO:0000313" key="2">
    <source>
        <dbReference type="EMBL" id="MFM1728548.1"/>
    </source>
</evidence>
<keyword evidence="1" id="KW-0472">Membrane</keyword>
<sequence length="59" mass="5669">MRVTNDAGSIIAGGVFLASALGAPAAADGFGGLSIYVTAGAASAAYLAWTAVASQRGRP</sequence>
<dbReference type="RefSeq" id="WP_348604929.1">
    <property type="nucleotide sequence ID" value="NZ_CP157276.1"/>
</dbReference>
<protein>
    <submittedName>
        <fullName evidence="2">Uncharacterized protein</fullName>
    </submittedName>
</protein>
<keyword evidence="1" id="KW-0812">Transmembrane</keyword>
<name>A0ABW9FTM4_9NOCA</name>
<organism evidence="2 3">
    <name type="scientific">Prescottella soli</name>
    <dbReference type="NCBI Taxonomy" id="1543852"/>
    <lineage>
        <taxon>Bacteria</taxon>
        <taxon>Bacillati</taxon>
        <taxon>Actinomycetota</taxon>
        <taxon>Actinomycetes</taxon>
        <taxon>Mycobacteriales</taxon>
        <taxon>Nocardiaceae</taxon>
        <taxon>Prescottella</taxon>
    </lineage>
</organism>
<reference evidence="2 3" key="1">
    <citation type="submission" date="2023-11" db="EMBL/GenBank/DDBJ databases">
        <authorList>
            <person name="Val-Calvo J."/>
            <person name="Scortti M."/>
            <person name="Vazquez-Boland J."/>
        </authorList>
    </citation>
    <scope>NUCLEOTIDE SEQUENCE [LARGE SCALE GENOMIC DNA]</scope>
    <source>
        <strain evidence="2 3">DSM 46662</strain>
    </source>
</reference>
<dbReference type="EMBL" id="JBDLNU010000002">
    <property type="protein sequence ID" value="MFM1728548.1"/>
    <property type="molecule type" value="Genomic_DNA"/>
</dbReference>
<feature type="transmembrane region" description="Helical" evidence="1">
    <location>
        <begin position="32"/>
        <end position="52"/>
    </location>
</feature>
<evidence type="ECO:0000256" key="1">
    <source>
        <dbReference type="SAM" id="Phobius"/>
    </source>
</evidence>
<evidence type="ECO:0000313" key="3">
    <source>
        <dbReference type="Proteomes" id="UP001629744"/>
    </source>
</evidence>